<evidence type="ECO:0000313" key="10">
    <source>
        <dbReference type="Proteomes" id="UP000474957"/>
    </source>
</evidence>
<feature type="transmembrane region" description="Helical" evidence="7">
    <location>
        <begin position="62"/>
        <end position="78"/>
    </location>
</feature>
<dbReference type="AlphaFoldDB" id="A0A6L5Z2X9"/>
<dbReference type="EMBL" id="WIND01000013">
    <property type="protein sequence ID" value="MSU90916.1"/>
    <property type="molecule type" value="Genomic_DNA"/>
</dbReference>
<evidence type="ECO:0000256" key="4">
    <source>
        <dbReference type="ARBA" id="ARBA00022692"/>
    </source>
</evidence>
<feature type="transmembrane region" description="Helical" evidence="7">
    <location>
        <begin position="21"/>
        <end position="42"/>
    </location>
</feature>
<evidence type="ECO:0000256" key="3">
    <source>
        <dbReference type="ARBA" id="ARBA00022475"/>
    </source>
</evidence>
<comment type="similarity">
    <text evidence="7">Belongs to the TRAP transporter small permease family.</text>
</comment>
<dbReference type="GO" id="GO:0022857">
    <property type="term" value="F:transmembrane transporter activity"/>
    <property type="evidence" value="ECO:0007669"/>
    <property type="project" value="UniProtKB-UniRule"/>
</dbReference>
<sequence length="189" mass="20060">MAGSASALGAAPGLARRIDRLTQTVALTGFAGLVVVALLTFYDGSARYIGVPRISGFHDYGELVYPIVIASCFPAGLLRQSNVTVRILGKLIGPRGSMALEAFAGLLTLAFFAVLAWQFVALTSNYAEAGRTTRTVEIPLAIWWWIATAIMALCVPVQAYVTWAWARAAWTGEPPALADLKSGDTAEVA</sequence>
<feature type="transmembrane region" description="Helical" evidence="7">
    <location>
        <begin position="142"/>
        <end position="161"/>
    </location>
</feature>
<organism evidence="9 10">
    <name type="scientific">Halovulum marinum</name>
    <dbReference type="NCBI Taxonomy" id="2662447"/>
    <lineage>
        <taxon>Bacteria</taxon>
        <taxon>Pseudomonadati</taxon>
        <taxon>Pseudomonadota</taxon>
        <taxon>Alphaproteobacteria</taxon>
        <taxon>Rhodobacterales</taxon>
        <taxon>Paracoccaceae</taxon>
        <taxon>Halovulum</taxon>
    </lineage>
</organism>
<evidence type="ECO:0000256" key="6">
    <source>
        <dbReference type="ARBA" id="ARBA00023136"/>
    </source>
</evidence>
<evidence type="ECO:0000259" key="8">
    <source>
        <dbReference type="Pfam" id="PF04290"/>
    </source>
</evidence>
<keyword evidence="3" id="KW-1003">Cell membrane</keyword>
<gene>
    <name evidence="9" type="ORF">GE300_15055</name>
</gene>
<keyword evidence="4 7" id="KW-0812">Transmembrane</keyword>
<dbReference type="GO" id="GO:0005886">
    <property type="term" value="C:plasma membrane"/>
    <property type="evidence" value="ECO:0007669"/>
    <property type="project" value="UniProtKB-SubCell"/>
</dbReference>
<evidence type="ECO:0000256" key="1">
    <source>
        <dbReference type="ARBA" id="ARBA00004651"/>
    </source>
</evidence>
<keyword evidence="6 7" id="KW-0472">Membrane</keyword>
<evidence type="ECO:0000256" key="7">
    <source>
        <dbReference type="RuleBase" id="RU369079"/>
    </source>
</evidence>
<evidence type="ECO:0000256" key="5">
    <source>
        <dbReference type="ARBA" id="ARBA00022989"/>
    </source>
</evidence>
<name>A0A6L5Z2X9_9RHOB</name>
<comment type="subunit">
    <text evidence="7">The complex comprises the extracytoplasmic solute receptor protein and the two transmembrane proteins.</text>
</comment>
<evidence type="ECO:0000256" key="2">
    <source>
        <dbReference type="ARBA" id="ARBA00022448"/>
    </source>
</evidence>
<keyword evidence="10" id="KW-1185">Reference proteome</keyword>
<feature type="domain" description="Tripartite ATP-independent periplasmic transporters DctQ component" evidence="8">
    <location>
        <begin position="37"/>
        <end position="164"/>
    </location>
</feature>
<dbReference type="RefSeq" id="WP_154447538.1">
    <property type="nucleotide sequence ID" value="NZ_WIND01000013.1"/>
</dbReference>
<protein>
    <recommendedName>
        <fullName evidence="7">TRAP transporter small permease protein</fullName>
    </recommendedName>
</protein>
<dbReference type="Pfam" id="PF04290">
    <property type="entry name" value="DctQ"/>
    <property type="match status" value="1"/>
</dbReference>
<accession>A0A6L5Z2X9</accession>
<keyword evidence="2 7" id="KW-0813">Transport</keyword>
<proteinExistence type="inferred from homology"/>
<comment type="subcellular location">
    <subcellularLocation>
        <location evidence="7">Cell inner membrane</location>
        <topology evidence="7">Multi-pass membrane protein</topology>
    </subcellularLocation>
    <subcellularLocation>
        <location evidence="1">Cell membrane</location>
        <topology evidence="1">Multi-pass membrane protein</topology>
    </subcellularLocation>
</comment>
<keyword evidence="7" id="KW-0997">Cell inner membrane</keyword>
<feature type="transmembrane region" description="Helical" evidence="7">
    <location>
        <begin position="99"/>
        <end position="122"/>
    </location>
</feature>
<comment type="function">
    <text evidence="7">Part of the tripartite ATP-independent periplasmic (TRAP) transport system.</text>
</comment>
<evidence type="ECO:0000313" key="9">
    <source>
        <dbReference type="EMBL" id="MSU90916.1"/>
    </source>
</evidence>
<keyword evidence="5 7" id="KW-1133">Transmembrane helix</keyword>
<reference evidence="9 10" key="1">
    <citation type="submission" date="2019-10" db="EMBL/GenBank/DDBJ databases">
        <title>Cognatihalovulum marinum gen. nov. sp. nov., a new member of the family Rhodobacteraceae isolated from deep seawater of the Northwest Indian Ocean.</title>
        <authorList>
            <person name="Ruan C."/>
            <person name="Wang J."/>
            <person name="Zheng X."/>
            <person name="Song L."/>
            <person name="Zhu Y."/>
            <person name="Huang Y."/>
            <person name="Lu Z."/>
            <person name="Du W."/>
            <person name="Huang L."/>
            <person name="Dai X."/>
        </authorList>
    </citation>
    <scope>NUCLEOTIDE SEQUENCE [LARGE SCALE GENOMIC DNA]</scope>
    <source>
        <strain evidence="9 10">2CG4</strain>
    </source>
</reference>
<comment type="caution">
    <text evidence="9">The sequence shown here is derived from an EMBL/GenBank/DDBJ whole genome shotgun (WGS) entry which is preliminary data.</text>
</comment>
<dbReference type="InterPro" id="IPR055348">
    <property type="entry name" value="DctQ"/>
</dbReference>
<dbReference type="Proteomes" id="UP000474957">
    <property type="component" value="Unassembled WGS sequence"/>
</dbReference>